<dbReference type="EMBL" id="JAGYWB010000001">
    <property type="protein sequence ID" value="KAI0531106.1"/>
    <property type="molecule type" value="Genomic_DNA"/>
</dbReference>
<proteinExistence type="predicted"/>
<evidence type="ECO:0000313" key="3">
    <source>
        <dbReference type="Proteomes" id="UP000829196"/>
    </source>
</evidence>
<keyword evidence="1" id="KW-1133">Transmembrane helix</keyword>
<dbReference type="Proteomes" id="UP000829196">
    <property type="component" value="Unassembled WGS sequence"/>
</dbReference>
<keyword evidence="1" id="KW-0812">Transmembrane</keyword>
<keyword evidence="3" id="KW-1185">Reference proteome</keyword>
<dbReference type="AlphaFoldDB" id="A0A8T3CBQ2"/>
<evidence type="ECO:0000256" key="1">
    <source>
        <dbReference type="SAM" id="Phobius"/>
    </source>
</evidence>
<sequence>MDDVAIGRADQACFIRKSARFKERENIFIKTKYLRREKEKKSKGKSWISEAAERFLSVAVVGRIVYLAVRAREQEIEVDQESPAPAMADKSTLLLLLLLLVFSSLFLLHEAQNLHPSTARLTAALPYLFYL</sequence>
<protein>
    <submittedName>
        <fullName evidence="2">Uncharacterized protein</fullName>
    </submittedName>
</protein>
<accession>A0A8T3CBQ2</accession>
<comment type="caution">
    <text evidence="2">The sequence shown here is derived from an EMBL/GenBank/DDBJ whole genome shotgun (WGS) entry which is preliminary data.</text>
</comment>
<keyword evidence="1" id="KW-0472">Membrane</keyword>
<name>A0A8T3CBQ2_DENNO</name>
<feature type="transmembrane region" description="Helical" evidence="1">
    <location>
        <begin position="91"/>
        <end position="108"/>
    </location>
</feature>
<reference evidence="2" key="1">
    <citation type="journal article" date="2022" name="Front. Genet.">
        <title>Chromosome-Scale Assembly of the Dendrobium nobile Genome Provides Insights Into the Molecular Mechanism of the Biosynthesis of the Medicinal Active Ingredient of Dendrobium.</title>
        <authorList>
            <person name="Xu Q."/>
            <person name="Niu S.-C."/>
            <person name="Li K.-L."/>
            <person name="Zheng P.-J."/>
            <person name="Zhang X.-J."/>
            <person name="Jia Y."/>
            <person name="Liu Y."/>
            <person name="Niu Y.-X."/>
            <person name="Yu L.-H."/>
            <person name="Chen D.-F."/>
            <person name="Zhang G.-Q."/>
        </authorList>
    </citation>
    <scope>NUCLEOTIDE SEQUENCE</scope>
    <source>
        <tissue evidence="2">Leaf</tissue>
    </source>
</reference>
<organism evidence="2 3">
    <name type="scientific">Dendrobium nobile</name>
    <name type="common">Orchid</name>
    <dbReference type="NCBI Taxonomy" id="94219"/>
    <lineage>
        <taxon>Eukaryota</taxon>
        <taxon>Viridiplantae</taxon>
        <taxon>Streptophyta</taxon>
        <taxon>Embryophyta</taxon>
        <taxon>Tracheophyta</taxon>
        <taxon>Spermatophyta</taxon>
        <taxon>Magnoliopsida</taxon>
        <taxon>Liliopsida</taxon>
        <taxon>Asparagales</taxon>
        <taxon>Orchidaceae</taxon>
        <taxon>Epidendroideae</taxon>
        <taxon>Malaxideae</taxon>
        <taxon>Dendrobiinae</taxon>
        <taxon>Dendrobium</taxon>
    </lineage>
</organism>
<evidence type="ECO:0000313" key="2">
    <source>
        <dbReference type="EMBL" id="KAI0531106.1"/>
    </source>
</evidence>
<gene>
    <name evidence="2" type="ORF">KFK09_000658</name>
</gene>